<accession>A0A1B2F9H2</accession>
<gene>
    <name evidence="2" type="ORF">IEC33019_3268</name>
</gene>
<keyword evidence="1" id="KW-0732">Signal</keyword>
<proteinExistence type="predicted"/>
<organism evidence="2">
    <name type="scientific">Pseudomonas putida</name>
    <name type="common">Arthrobacter siderocapsulatus</name>
    <dbReference type="NCBI Taxonomy" id="303"/>
    <lineage>
        <taxon>Bacteria</taxon>
        <taxon>Pseudomonadati</taxon>
        <taxon>Pseudomonadota</taxon>
        <taxon>Gammaproteobacteria</taxon>
        <taxon>Pseudomonadales</taxon>
        <taxon>Pseudomonadaceae</taxon>
        <taxon>Pseudomonas</taxon>
    </lineage>
</organism>
<dbReference type="AlphaFoldDB" id="A0A1B2F9H2"/>
<feature type="signal peptide" evidence="1">
    <location>
        <begin position="1"/>
        <end position="18"/>
    </location>
</feature>
<name>A0A1B2F9H2_PSEPU</name>
<dbReference type="EMBL" id="CP016634">
    <property type="protein sequence ID" value="ANY88795.1"/>
    <property type="molecule type" value="Genomic_DNA"/>
</dbReference>
<feature type="chain" id="PRO_5008536798" description="3-phosphoglycerate kinase" evidence="1">
    <location>
        <begin position="19"/>
        <end position="108"/>
    </location>
</feature>
<sequence>MKKCCAALLMCLPLGAMAYYPIDVEKDLDGVKLDYTTYDTARSIGAITLNNYGQVPAACKVTFRNGPEAPRVRRVNVPAGKSRDVTATFNREIIKLRIALSCKAEQTD</sequence>
<protein>
    <recommendedName>
        <fullName evidence="3">3-phosphoglycerate kinase</fullName>
    </recommendedName>
</protein>
<reference evidence="2" key="1">
    <citation type="submission" date="2016-07" db="EMBL/GenBank/DDBJ databases">
        <title>New class B carbapenemase carried by novel plasmid in Pseudomonas putida enviromental strain in eastern Amazonia.</title>
        <authorList>
            <person name="Souza C.O."/>
            <person name="Lima K.V."/>
            <person name="Brasiliense D.M."/>
            <person name="Perez-Chaparro P.J."/>
            <person name="Mamizuka E.M."/>
            <person name="Lima M.O."/>
            <person name="Lima L.N."/>
            <person name="McCulloch J.A."/>
        </authorList>
    </citation>
    <scope>NUCLEOTIDE SEQUENCE [LARGE SCALE GENOMIC DNA]</scope>
    <source>
        <strain evidence="2">IEC33019</strain>
    </source>
</reference>
<dbReference type="RefSeq" id="WP_070093237.1">
    <property type="nucleotide sequence ID" value="NZ_CP016634.1"/>
</dbReference>
<evidence type="ECO:0000313" key="2">
    <source>
        <dbReference type="EMBL" id="ANY88795.1"/>
    </source>
</evidence>
<evidence type="ECO:0000256" key="1">
    <source>
        <dbReference type="SAM" id="SignalP"/>
    </source>
</evidence>
<evidence type="ECO:0008006" key="3">
    <source>
        <dbReference type="Google" id="ProtNLM"/>
    </source>
</evidence>